<dbReference type="EMBL" id="BAABME010020872">
    <property type="protein sequence ID" value="GAA0161689.1"/>
    <property type="molecule type" value="Genomic_DNA"/>
</dbReference>
<organism evidence="7 8">
    <name type="scientific">Lithospermum erythrorhizon</name>
    <name type="common">Purple gromwell</name>
    <name type="synonym">Lithospermum officinale var. erythrorhizon</name>
    <dbReference type="NCBI Taxonomy" id="34254"/>
    <lineage>
        <taxon>Eukaryota</taxon>
        <taxon>Viridiplantae</taxon>
        <taxon>Streptophyta</taxon>
        <taxon>Embryophyta</taxon>
        <taxon>Tracheophyta</taxon>
        <taxon>Spermatophyta</taxon>
        <taxon>Magnoliopsida</taxon>
        <taxon>eudicotyledons</taxon>
        <taxon>Gunneridae</taxon>
        <taxon>Pentapetalae</taxon>
        <taxon>asterids</taxon>
        <taxon>lamiids</taxon>
        <taxon>Boraginales</taxon>
        <taxon>Boraginaceae</taxon>
        <taxon>Boraginoideae</taxon>
        <taxon>Lithospermeae</taxon>
        <taxon>Lithospermum</taxon>
    </lineage>
</organism>
<dbReference type="AlphaFoldDB" id="A0AAV3QC75"/>
<accession>A0AAV3QC75</accession>
<dbReference type="FunFam" id="4.10.280.10:FF:000070">
    <property type="entry name" value="transcription factor bHLH30"/>
    <property type="match status" value="1"/>
</dbReference>
<keyword evidence="5" id="KW-0539">Nucleus</keyword>
<dbReference type="Pfam" id="PF00010">
    <property type="entry name" value="HLH"/>
    <property type="match status" value="1"/>
</dbReference>
<keyword evidence="2" id="KW-0805">Transcription regulation</keyword>
<dbReference type="InterPro" id="IPR045847">
    <property type="entry name" value="AIG1-like"/>
</dbReference>
<proteinExistence type="predicted"/>
<dbReference type="InterPro" id="IPR054502">
    <property type="entry name" value="bHLH-TF_ACT-like_plant"/>
</dbReference>
<dbReference type="SMART" id="SM00353">
    <property type="entry name" value="HLH"/>
    <property type="match status" value="1"/>
</dbReference>
<evidence type="ECO:0000256" key="4">
    <source>
        <dbReference type="ARBA" id="ARBA00023163"/>
    </source>
</evidence>
<gene>
    <name evidence="7" type="ORF">LIER_39280</name>
</gene>
<sequence>MSASSSRMVPHHEVSPIFPWTLPSSSVHHGFNQAHQQIDPFLLPPLPPPYGGFFNRIPPRLQFAYDEGTSSEHNLRFITNTLGQVVHQPGGVSANPFRLQGDFQTMSAQEIMDAKAIAASKNHSEAERRRRERINNQFNKLRSILPRTTKADKASLLAEVIQHVKELRRQTSIIAETCAIPTEIDELTVDNQTSNEDGMFVIRVSLCCEDRADLLPDLIKTLKNLKLRTLKAEITTLGGRVKNELFITSENELSNNNGEDQEEHIQYSISSIQEALKTIMEKSSGSEDSACGNVKRQRTNLNILN</sequence>
<reference evidence="7 8" key="1">
    <citation type="submission" date="2024-01" db="EMBL/GenBank/DDBJ databases">
        <title>The complete chloroplast genome sequence of Lithospermum erythrorhizon: insights into the phylogenetic relationship among Boraginaceae species and the maternal lineages of purple gromwells.</title>
        <authorList>
            <person name="Okada T."/>
            <person name="Watanabe K."/>
        </authorList>
    </citation>
    <scope>NUCLEOTIDE SEQUENCE [LARGE SCALE GENOMIC DNA]</scope>
</reference>
<evidence type="ECO:0000256" key="2">
    <source>
        <dbReference type="ARBA" id="ARBA00023015"/>
    </source>
</evidence>
<dbReference type="GO" id="GO:0003700">
    <property type="term" value="F:DNA-binding transcription factor activity"/>
    <property type="evidence" value="ECO:0007669"/>
    <property type="project" value="InterPro"/>
</dbReference>
<dbReference type="Pfam" id="PF22754">
    <property type="entry name" value="bHLH-TF_ACT-like_plant"/>
    <property type="match status" value="1"/>
</dbReference>
<dbReference type="PANTHER" id="PTHR45844">
    <property type="entry name" value="TRANSCRIPTION FACTOR BHLH30"/>
    <property type="match status" value="1"/>
</dbReference>
<dbReference type="PROSITE" id="PS50888">
    <property type="entry name" value="BHLH"/>
    <property type="match status" value="1"/>
</dbReference>
<evidence type="ECO:0000259" key="6">
    <source>
        <dbReference type="PROSITE" id="PS50888"/>
    </source>
</evidence>
<keyword evidence="8" id="KW-1185">Reference proteome</keyword>
<dbReference type="InterPro" id="IPR011598">
    <property type="entry name" value="bHLH_dom"/>
</dbReference>
<evidence type="ECO:0000313" key="7">
    <source>
        <dbReference type="EMBL" id="GAA0161689.1"/>
    </source>
</evidence>
<dbReference type="Gene3D" id="4.10.280.10">
    <property type="entry name" value="Helix-loop-helix DNA-binding domain"/>
    <property type="match status" value="1"/>
</dbReference>
<feature type="domain" description="BHLH" evidence="6">
    <location>
        <begin position="118"/>
        <end position="167"/>
    </location>
</feature>
<dbReference type="GO" id="GO:0003677">
    <property type="term" value="F:DNA binding"/>
    <property type="evidence" value="ECO:0007669"/>
    <property type="project" value="UniProtKB-KW"/>
</dbReference>
<dbReference type="GO" id="GO:0005634">
    <property type="term" value="C:nucleus"/>
    <property type="evidence" value="ECO:0007669"/>
    <property type="project" value="UniProtKB-SubCell"/>
</dbReference>
<dbReference type="CDD" id="cd04873">
    <property type="entry name" value="ACT_UUR-ACR-like"/>
    <property type="match status" value="1"/>
</dbReference>
<keyword evidence="3" id="KW-0238">DNA-binding</keyword>
<name>A0AAV3QC75_LITER</name>
<dbReference type="Proteomes" id="UP001454036">
    <property type="component" value="Unassembled WGS sequence"/>
</dbReference>
<keyword evidence="4" id="KW-0804">Transcription</keyword>
<evidence type="ECO:0000256" key="3">
    <source>
        <dbReference type="ARBA" id="ARBA00023125"/>
    </source>
</evidence>
<dbReference type="SUPFAM" id="SSF47459">
    <property type="entry name" value="HLH, helix-loop-helix DNA-binding domain"/>
    <property type="match status" value="1"/>
</dbReference>
<dbReference type="PANTHER" id="PTHR45844:SF2">
    <property type="entry name" value="TRANSCRIPTION FACTOR BHLH30"/>
    <property type="match status" value="1"/>
</dbReference>
<evidence type="ECO:0000256" key="5">
    <source>
        <dbReference type="ARBA" id="ARBA00023242"/>
    </source>
</evidence>
<protein>
    <submittedName>
        <fullName evidence="7">Basic helix-loop-helix transcription factor</fullName>
    </submittedName>
</protein>
<comment type="subcellular location">
    <subcellularLocation>
        <location evidence="1">Nucleus</location>
    </subcellularLocation>
</comment>
<comment type="caution">
    <text evidence="7">The sequence shown here is derived from an EMBL/GenBank/DDBJ whole genome shotgun (WGS) entry which is preliminary data.</text>
</comment>
<evidence type="ECO:0000313" key="8">
    <source>
        <dbReference type="Proteomes" id="UP001454036"/>
    </source>
</evidence>
<dbReference type="GO" id="GO:0046983">
    <property type="term" value="F:protein dimerization activity"/>
    <property type="evidence" value="ECO:0007669"/>
    <property type="project" value="InterPro"/>
</dbReference>
<evidence type="ECO:0000256" key="1">
    <source>
        <dbReference type="ARBA" id="ARBA00004123"/>
    </source>
</evidence>
<dbReference type="InterPro" id="IPR036638">
    <property type="entry name" value="HLH_DNA-bd_sf"/>
</dbReference>